<protein>
    <recommendedName>
        <fullName evidence="4">MYCBP-associated protein</fullName>
    </recommendedName>
</protein>
<dbReference type="PANTHER" id="PTHR48421:SF1">
    <property type="entry name" value="MYCBP-ASSOCIATED PROTEIN"/>
    <property type="match status" value="1"/>
</dbReference>
<evidence type="ECO:0008006" key="4">
    <source>
        <dbReference type="Google" id="ProtNLM"/>
    </source>
</evidence>
<proteinExistence type="predicted"/>
<dbReference type="Proteomes" id="UP001176940">
    <property type="component" value="Unassembled WGS sequence"/>
</dbReference>
<dbReference type="Pfam" id="PF14646">
    <property type="entry name" value="MYCBPAP"/>
    <property type="match status" value="1"/>
</dbReference>
<accession>A0ABN9MFU9</accession>
<gene>
    <name evidence="2" type="ORF">RIMI_LOCUS20521343</name>
</gene>
<name>A0ABN9MFU9_9NEOB</name>
<comment type="caution">
    <text evidence="2">The sequence shown here is derived from an EMBL/GenBank/DDBJ whole genome shotgun (WGS) entry which is preliminary data.</text>
</comment>
<sequence>MAGRSPSGFFGRQQQVFQVLKQQNSPRPSHYHHHILLLVAQLIPDAAQLDIHGAYDGEKKLQQKKEAFTHPQKQDNALNNWRYHMNLRKRQLEALSRHLCKPSEQLLMNVSDDFRRVQEERHLIDRCIPPLEHGKGPHIGSEFWKIPEFIGDDLSGLALTLTQCEQGYPSPVTRVGKPWSIKQETGSAERPPFHCTWDKSLYLQHRKEELKAVMEELNFTKADIDGLEVIGRGRPFTSVSAERVPLSDELQETPTEDKENQDPLSDFPDVVPDFVLGPSLLFCGQPAVWVENSMSYREKVDISTRITFEALAGENASSVLEVVNNGSAAVWYEWRRLPHTTSLGDRHKEPRVQHFYFNTNAGVILPGEAQTFPFYFKSPTAGIFSESWEFCTHPVLLAGALIQVSLWGISLYEDKTAPLREALERELESREALYIAQKMVQEIVDGVRSPERPQSPVIRLTEEEMFCILNPKLRYKHETVQELHQLWKEYISPDVQSSSDELLDHSVQASDVLESDEVKEEEELEHAWNLSVVELKQAAIAIPDDEVRETFLLQLNRIVRELGEPVQDAPLDLLHQAWYYTDDQVFKPLTGIGRIIPSDAGSPALMQGSASIFDLTVLFCVFTLLITLWREAIDELVERSMELRSVLGMPDKDMTAELIIEDSGIVVIRFIVSGRNHGYLRSCNACT</sequence>
<dbReference type="EMBL" id="CAUEEQ010068992">
    <property type="protein sequence ID" value="CAJ0965673.1"/>
    <property type="molecule type" value="Genomic_DNA"/>
</dbReference>
<evidence type="ECO:0000256" key="1">
    <source>
        <dbReference type="SAM" id="MobiDB-lite"/>
    </source>
</evidence>
<evidence type="ECO:0000313" key="3">
    <source>
        <dbReference type="Proteomes" id="UP001176940"/>
    </source>
</evidence>
<keyword evidence="3" id="KW-1185">Reference proteome</keyword>
<dbReference type="InterPro" id="IPR013783">
    <property type="entry name" value="Ig-like_fold"/>
</dbReference>
<organism evidence="2 3">
    <name type="scientific">Ranitomeya imitator</name>
    <name type="common">mimic poison frog</name>
    <dbReference type="NCBI Taxonomy" id="111125"/>
    <lineage>
        <taxon>Eukaryota</taxon>
        <taxon>Metazoa</taxon>
        <taxon>Chordata</taxon>
        <taxon>Craniata</taxon>
        <taxon>Vertebrata</taxon>
        <taxon>Euteleostomi</taxon>
        <taxon>Amphibia</taxon>
        <taxon>Batrachia</taxon>
        <taxon>Anura</taxon>
        <taxon>Neobatrachia</taxon>
        <taxon>Hyloidea</taxon>
        <taxon>Dendrobatidae</taxon>
        <taxon>Dendrobatinae</taxon>
        <taxon>Ranitomeya</taxon>
    </lineage>
</organism>
<dbReference type="PANTHER" id="PTHR48421">
    <property type="entry name" value="MYCBP-ASSOCIATED PROTEIN"/>
    <property type="match status" value="1"/>
</dbReference>
<reference evidence="2" key="1">
    <citation type="submission" date="2023-07" db="EMBL/GenBank/DDBJ databases">
        <authorList>
            <person name="Stuckert A."/>
        </authorList>
    </citation>
    <scope>NUCLEOTIDE SEQUENCE</scope>
</reference>
<feature type="region of interest" description="Disordered" evidence="1">
    <location>
        <begin position="241"/>
        <end position="264"/>
    </location>
</feature>
<dbReference type="Gene3D" id="2.60.40.10">
    <property type="entry name" value="Immunoglobulins"/>
    <property type="match status" value="1"/>
</dbReference>
<dbReference type="InterPro" id="IPR032707">
    <property type="entry name" value="MYCBPAP"/>
</dbReference>
<evidence type="ECO:0000313" key="2">
    <source>
        <dbReference type="EMBL" id="CAJ0965673.1"/>
    </source>
</evidence>